<dbReference type="GO" id="GO:0004768">
    <property type="term" value="F:stearoyl-CoA 9-desaturase activity"/>
    <property type="evidence" value="ECO:0007669"/>
    <property type="project" value="TreeGrafter"/>
</dbReference>
<evidence type="ECO:0000313" key="14">
    <source>
        <dbReference type="EMBL" id="JAB97564.1"/>
    </source>
</evidence>
<dbReference type="OrthoDB" id="10260134at2759"/>
<protein>
    <submittedName>
        <fullName evidence="14">Acyl-CoA desaturase 1</fullName>
    </submittedName>
</protein>
<feature type="transmembrane region" description="Helical" evidence="13">
    <location>
        <begin position="95"/>
        <end position="115"/>
    </location>
</feature>
<keyword evidence="5" id="KW-0276">Fatty acid metabolism</keyword>
<feature type="transmembrane region" description="Helical" evidence="13">
    <location>
        <begin position="71"/>
        <end position="89"/>
    </location>
</feature>
<evidence type="ECO:0000256" key="3">
    <source>
        <dbReference type="ARBA" id="ARBA00022516"/>
    </source>
</evidence>
<reference evidence="14" key="1">
    <citation type="submission" date="2013-07" db="EMBL/GenBank/DDBJ databases">
        <authorList>
            <person name="Geib S."/>
        </authorList>
    </citation>
    <scope>NUCLEOTIDE SEQUENCE</scope>
</reference>
<comment type="subcellular location">
    <subcellularLocation>
        <location evidence="1">Membrane</location>
        <topology evidence="1">Multi-pass membrane protein</topology>
    </subcellularLocation>
</comment>
<comment type="domain">
    <text evidence="11">The histidine box domains are involved in binding the catalytic metal ions.</text>
</comment>
<evidence type="ECO:0000256" key="13">
    <source>
        <dbReference type="SAM" id="Phobius"/>
    </source>
</evidence>
<evidence type="ECO:0000256" key="11">
    <source>
        <dbReference type="RuleBase" id="RU000581"/>
    </source>
</evidence>
<feature type="non-terminal residue" evidence="14">
    <location>
        <position position="1"/>
    </location>
</feature>
<evidence type="ECO:0000256" key="5">
    <source>
        <dbReference type="ARBA" id="ARBA00022832"/>
    </source>
</evidence>
<evidence type="ECO:0000256" key="4">
    <source>
        <dbReference type="ARBA" id="ARBA00022692"/>
    </source>
</evidence>
<comment type="similarity">
    <text evidence="2 11">Belongs to the fatty acid desaturase type 1 family.</text>
</comment>
<dbReference type="PANTHER" id="PTHR11351">
    <property type="entry name" value="ACYL-COA DESATURASE"/>
    <property type="match status" value="1"/>
</dbReference>
<evidence type="ECO:0000256" key="7">
    <source>
        <dbReference type="ARBA" id="ARBA00023002"/>
    </source>
</evidence>
<evidence type="ECO:0000256" key="12">
    <source>
        <dbReference type="SAM" id="MobiDB-lite"/>
    </source>
</evidence>
<dbReference type="CDD" id="cd03505">
    <property type="entry name" value="Delta9-FADS-like"/>
    <property type="match status" value="1"/>
</dbReference>
<evidence type="ECO:0000256" key="9">
    <source>
        <dbReference type="ARBA" id="ARBA00023136"/>
    </source>
</evidence>
<dbReference type="PRINTS" id="PR00075">
    <property type="entry name" value="FACDDSATRASE"/>
</dbReference>
<evidence type="ECO:0000256" key="6">
    <source>
        <dbReference type="ARBA" id="ARBA00022989"/>
    </source>
</evidence>
<evidence type="ECO:0000256" key="1">
    <source>
        <dbReference type="ARBA" id="ARBA00004141"/>
    </source>
</evidence>
<dbReference type="PANTHER" id="PTHR11351:SF26">
    <property type="entry name" value="FATTY ACID DESATURASE DOMAIN-CONTAINING PROTEIN"/>
    <property type="match status" value="1"/>
</dbReference>
<keyword evidence="7 11" id="KW-0560">Oxidoreductase</keyword>
<reference evidence="14" key="2">
    <citation type="journal article" date="2014" name="BMC Genomics">
        <title>A genomic perspective to assessing quality of mass-reared SIT flies used in Mediterranean fruit fly (Ceratitis capitata) eradication in California.</title>
        <authorList>
            <person name="Calla B."/>
            <person name="Hall B."/>
            <person name="Hou S."/>
            <person name="Geib S.M."/>
        </authorList>
    </citation>
    <scope>NUCLEOTIDE SEQUENCE</scope>
</reference>
<dbReference type="GO" id="GO:0006636">
    <property type="term" value="P:unsaturated fatty acid biosynthetic process"/>
    <property type="evidence" value="ECO:0007669"/>
    <property type="project" value="TreeGrafter"/>
</dbReference>
<keyword evidence="10 11" id="KW-0275">Fatty acid biosynthesis</keyword>
<accession>W8C5K7</accession>
<evidence type="ECO:0000256" key="8">
    <source>
        <dbReference type="ARBA" id="ARBA00023098"/>
    </source>
</evidence>
<keyword evidence="3 11" id="KW-0444">Lipid biosynthesis</keyword>
<gene>
    <name evidence="14" type="primary">ACOD1</name>
</gene>
<sequence>LVEFYSFYWQLLYYPNIFGKTSFKMVNRSTVIDDGNTKEQQEQNQPETVTTADTGKDYPQRVKREASWPSVLFYIHLNILGLYGIFIMFTSASFLTILFTLTLTFLGILGATAGAHRLWAHQTYAASTSLRIFLMLCQTLAGQGPIYSWVQAHRLHHQRFREDEDPFYSARSFIAAQVHSQIMSYTPEQQLLLDGVDMSDIEQDKVVMFQKKYYWVLYFFLHVLLPVNAPLEYWGDSIAAATFVAFSLRYLIVLNVCWLINSAHFIWGLDKNFKPSDSNSVFFITKSYWPQYHYLLPNDYQSGEFGDYGSDFTTAMIRVFAALDLATDLRTISSVAVRKGLTNAVETGRPIVECIQEQATEEMNEMPKNHYLNRDRFM</sequence>
<dbReference type="InterPro" id="IPR015876">
    <property type="entry name" value="Acyl-CoA_DS"/>
</dbReference>
<dbReference type="EMBL" id="GAMC01008991">
    <property type="protein sequence ID" value="JAB97564.1"/>
    <property type="molecule type" value="mRNA"/>
</dbReference>
<dbReference type="GO" id="GO:0005506">
    <property type="term" value="F:iron ion binding"/>
    <property type="evidence" value="ECO:0007669"/>
    <property type="project" value="TreeGrafter"/>
</dbReference>
<keyword evidence="8" id="KW-0443">Lipid metabolism</keyword>
<keyword evidence="6 13" id="KW-1133">Transmembrane helix</keyword>
<organism evidence="14">
    <name type="scientific">Ceratitis capitata</name>
    <name type="common">Mediterranean fruit fly</name>
    <name type="synonym">Tephritis capitata</name>
    <dbReference type="NCBI Taxonomy" id="7213"/>
    <lineage>
        <taxon>Eukaryota</taxon>
        <taxon>Metazoa</taxon>
        <taxon>Ecdysozoa</taxon>
        <taxon>Arthropoda</taxon>
        <taxon>Hexapoda</taxon>
        <taxon>Insecta</taxon>
        <taxon>Pterygota</taxon>
        <taxon>Neoptera</taxon>
        <taxon>Endopterygota</taxon>
        <taxon>Diptera</taxon>
        <taxon>Brachycera</taxon>
        <taxon>Muscomorpha</taxon>
        <taxon>Tephritoidea</taxon>
        <taxon>Tephritidae</taxon>
        <taxon>Ceratitis</taxon>
        <taxon>Ceratitis</taxon>
    </lineage>
</organism>
<comment type="cofactor">
    <cofactor evidence="11">
        <name>Fe(2+)</name>
        <dbReference type="ChEBI" id="CHEBI:29033"/>
    </cofactor>
</comment>
<feature type="transmembrane region" description="Helical" evidence="13">
    <location>
        <begin position="237"/>
        <end position="261"/>
    </location>
</feature>
<feature type="compositionally biased region" description="Polar residues" evidence="12">
    <location>
        <begin position="42"/>
        <end position="53"/>
    </location>
</feature>
<keyword evidence="4 11" id="KW-0812">Transmembrane</keyword>
<evidence type="ECO:0000256" key="10">
    <source>
        <dbReference type="ARBA" id="ARBA00023160"/>
    </source>
</evidence>
<feature type="transmembrane region" description="Helical" evidence="13">
    <location>
        <begin position="213"/>
        <end position="231"/>
    </location>
</feature>
<proteinExistence type="evidence at transcript level"/>
<feature type="region of interest" description="Disordered" evidence="12">
    <location>
        <begin position="34"/>
        <end position="56"/>
    </location>
</feature>
<evidence type="ECO:0000256" key="2">
    <source>
        <dbReference type="ARBA" id="ARBA00009295"/>
    </source>
</evidence>
<dbReference type="AlphaFoldDB" id="W8C5K7"/>
<keyword evidence="9 13" id="KW-0472">Membrane</keyword>
<dbReference type="GO" id="GO:0005789">
    <property type="term" value="C:endoplasmic reticulum membrane"/>
    <property type="evidence" value="ECO:0007669"/>
    <property type="project" value="TreeGrafter"/>
</dbReference>
<name>W8C5K7_CERCA</name>